<proteinExistence type="predicted"/>
<name>A0A4R1PZW9_9FIRM</name>
<protein>
    <submittedName>
        <fullName evidence="1">Uncharacterized protein</fullName>
    </submittedName>
</protein>
<comment type="caution">
    <text evidence="1">The sequence shown here is derived from an EMBL/GenBank/DDBJ whole genome shotgun (WGS) entry which is preliminary data.</text>
</comment>
<dbReference type="Proteomes" id="UP000295063">
    <property type="component" value="Unassembled WGS sequence"/>
</dbReference>
<organism evidence="1 2">
    <name type="scientific">Anaerospora hongkongensis</name>
    <dbReference type="NCBI Taxonomy" id="244830"/>
    <lineage>
        <taxon>Bacteria</taxon>
        <taxon>Bacillati</taxon>
        <taxon>Bacillota</taxon>
        <taxon>Negativicutes</taxon>
        <taxon>Selenomonadales</taxon>
        <taxon>Sporomusaceae</taxon>
        <taxon>Anaerospora</taxon>
    </lineage>
</organism>
<sequence length="57" mass="6177">MSKRVVTGAGWMIVKEGTEMVTIHLKDPCSVGTPAYRNAVASLCNVKHVQVICSFVN</sequence>
<dbReference type="RefSeq" id="WP_165898978.1">
    <property type="nucleotide sequence ID" value="NZ_SLUI01000017.1"/>
</dbReference>
<dbReference type="EMBL" id="SLUI01000017">
    <property type="protein sequence ID" value="TCL33612.1"/>
    <property type="molecule type" value="Genomic_DNA"/>
</dbReference>
<evidence type="ECO:0000313" key="1">
    <source>
        <dbReference type="EMBL" id="TCL33612.1"/>
    </source>
</evidence>
<reference evidence="1 2" key="1">
    <citation type="submission" date="2019-03" db="EMBL/GenBank/DDBJ databases">
        <title>Genomic Encyclopedia of Type Strains, Phase IV (KMG-IV): sequencing the most valuable type-strain genomes for metagenomic binning, comparative biology and taxonomic classification.</title>
        <authorList>
            <person name="Goeker M."/>
        </authorList>
    </citation>
    <scope>NUCLEOTIDE SEQUENCE [LARGE SCALE GENOMIC DNA]</scope>
    <source>
        <strain evidence="1 2">DSM 15969</strain>
    </source>
</reference>
<gene>
    <name evidence="1" type="ORF">EV210_11770</name>
</gene>
<keyword evidence="2" id="KW-1185">Reference proteome</keyword>
<evidence type="ECO:0000313" key="2">
    <source>
        <dbReference type="Proteomes" id="UP000295063"/>
    </source>
</evidence>
<dbReference type="AlphaFoldDB" id="A0A4R1PZW9"/>
<accession>A0A4R1PZW9</accession>